<evidence type="ECO:0000313" key="2">
    <source>
        <dbReference type="EMBL" id="AOZ97460.1"/>
    </source>
</evidence>
<evidence type="ECO:0000313" key="3">
    <source>
        <dbReference type="Proteomes" id="UP000179284"/>
    </source>
</evidence>
<keyword evidence="1" id="KW-0472">Membrane</keyword>
<protein>
    <recommendedName>
        <fullName evidence="4">Mannosyltransferase related to Gpi18</fullName>
    </recommendedName>
</protein>
<sequence length="407" mass="46342">MRFIDEFFETKFKIFGVEIKIFDLLFFTIISCLGLVFRLSLYDIVSGDYKLAFADWMRECHEAGGFAYLGIKPGVSDASTFDYNCMFQYIIVILHYIGGGISDMYLVKTVSVIFDYVCAVTIMRITFKATEGNVTKSLIAYGAAMFLPSVVLNSAAWAQNDAIFTSFVLLSLLYFMKGKDNRAFIYLAFAYSFKQQAIFFMPFVIIMWLKNKIKIRYIFWIPVVHFAAMIPAAIAGRSWGDLLGIYGKQVKMFSRLTMNYPSIYTIITSDLSKATRSILISGGTMATVIILGIIAYYSYKIKNEVSFEYMITLVIFTVEVCCFCLPAMHERYGYLPEILAVVYAVINVKRVPICAALQMITMMTYARYLFGSTVTTLWPLSCAMLVIIMIIGYDLYRQMKKMEASNV</sequence>
<organism evidence="2 3">
    <name type="scientific">Butyrivibrio hungatei</name>
    <dbReference type="NCBI Taxonomy" id="185008"/>
    <lineage>
        <taxon>Bacteria</taxon>
        <taxon>Bacillati</taxon>
        <taxon>Bacillota</taxon>
        <taxon>Clostridia</taxon>
        <taxon>Lachnospirales</taxon>
        <taxon>Lachnospiraceae</taxon>
        <taxon>Butyrivibrio</taxon>
    </lineage>
</organism>
<reference evidence="3" key="1">
    <citation type="submission" date="2016-10" db="EMBL/GenBank/DDBJ databases">
        <title>The complete genome sequence of the rumen bacterium Butyrivibrio hungatei MB2003.</title>
        <authorList>
            <person name="Palevich N."/>
            <person name="Kelly W.J."/>
            <person name="Leahy S.C."/>
            <person name="Altermann E."/>
            <person name="Rakonjac J."/>
            <person name="Attwood G.T."/>
        </authorList>
    </citation>
    <scope>NUCLEOTIDE SEQUENCE [LARGE SCALE GENOMIC DNA]</scope>
    <source>
        <strain evidence="3">MB2003</strain>
    </source>
</reference>
<feature type="transmembrane region" description="Helical" evidence="1">
    <location>
        <begin position="340"/>
        <end position="365"/>
    </location>
</feature>
<feature type="transmembrane region" description="Helical" evidence="1">
    <location>
        <begin position="377"/>
        <end position="396"/>
    </location>
</feature>
<name>A0A1D9P4G1_9FIRM</name>
<accession>A0A1D9P4G1</accession>
<dbReference type="OrthoDB" id="9776737at2"/>
<feature type="transmembrane region" description="Helical" evidence="1">
    <location>
        <begin position="184"/>
        <end position="209"/>
    </location>
</feature>
<evidence type="ECO:0000256" key="1">
    <source>
        <dbReference type="SAM" id="Phobius"/>
    </source>
</evidence>
<dbReference type="RefSeq" id="WP_071177061.1">
    <property type="nucleotide sequence ID" value="NZ_CP017831.1"/>
</dbReference>
<keyword evidence="3" id="KW-1185">Reference proteome</keyword>
<proteinExistence type="predicted"/>
<dbReference type="KEGG" id="bhu:bhn_I2428"/>
<evidence type="ECO:0008006" key="4">
    <source>
        <dbReference type="Google" id="ProtNLM"/>
    </source>
</evidence>
<dbReference type="EMBL" id="CP017831">
    <property type="protein sequence ID" value="AOZ97460.1"/>
    <property type="molecule type" value="Genomic_DNA"/>
</dbReference>
<feature type="transmembrane region" description="Helical" evidence="1">
    <location>
        <begin position="138"/>
        <end position="156"/>
    </location>
</feature>
<feature type="transmembrane region" description="Helical" evidence="1">
    <location>
        <begin position="215"/>
        <end position="235"/>
    </location>
</feature>
<feature type="transmembrane region" description="Helical" evidence="1">
    <location>
        <begin position="278"/>
        <end position="297"/>
    </location>
</feature>
<feature type="transmembrane region" description="Helical" evidence="1">
    <location>
        <begin position="309"/>
        <end position="328"/>
    </location>
</feature>
<feature type="transmembrane region" description="Helical" evidence="1">
    <location>
        <begin position="21"/>
        <end position="41"/>
    </location>
</feature>
<keyword evidence="1" id="KW-0812">Transmembrane</keyword>
<keyword evidence="1" id="KW-1133">Transmembrane helix</keyword>
<dbReference type="AlphaFoldDB" id="A0A1D9P4G1"/>
<dbReference type="Proteomes" id="UP000179284">
    <property type="component" value="Chromosome I"/>
</dbReference>
<gene>
    <name evidence="2" type="ORF">bhn_I2428</name>
</gene>